<comment type="similarity">
    <text evidence="1">Belongs to the GSP E family.</text>
</comment>
<sequence>MAIVKMKLGEILLNANLISETQLKQAMEIQKATKESLGMILIKQGYVTEASIKDALELQYGLRYINLRKTKVPPEVLKLIPENLMRQHQIIPIALNNNRLTLAMVDPQNLIAVDDVRFMLKGVTVQQVVITEDEFFWFLDQMRPPEEVPEQLSGPLPDISTVLGEMAADDDIDIIEEKEDNFKVTDLERMSEESPIIKLANSILTGALGGKKVSDIHIEPFEEFLQVRYRIDGILHKQSQIPKKFMLPLVSRLKIMSQLDIAEKRLPQDGRLRVKFKNRDIDFRVSTLPSKHGEKVVMRILDKSGTTLGLEKLFMYEDDLKLVREMCGRPFGIIFVTGPTGSGKTTTLYSILNERNTPDVNISTAEDPIEYDAPGLTQCQARPEIGYTFGRILKAFLRQDPDIMLIGETRDLEVAKIAIESALTGHLVFTSLHTNDAPGAIMRLNEMGVEGFLVSAATIGVIAQRLVRRLCNTCK</sequence>
<dbReference type="InterPro" id="IPR037257">
    <property type="entry name" value="T2SS_E_N_sf"/>
</dbReference>
<feature type="non-terminal residue" evidence="5">
    <location>
        <position position="475"/>
    </location>
</feature>
<dbReference type="InterPro" id="IPR001482">
    <property type="entry name" value="T2SS/T4SS_dom"/>
</dbReference>
<dbReference type="Gene3D" id="3.30.300.160">
    <property type="entry name" value="Type II secretion system, protein E, N-terminal domain"/>
    <property type="match status" value="1"/>
</dbReference>
<feature type="domain" description="AAA+ ATPase" evidence="4">
    <location>
        <begin position="330"/>
        <end position="453"/>
    </location>
</feature>
<evidence type="ECO:0000259" key="4">
    <source>
        <dbReference type="SMART" id="SM00382"/>
    </source>
</evidence>
<organism evidence="5 6">
    <name type="scientific">Candidatus Tanganyikabacteria bacterium</name>
    <dbReference type="NCBI Taxonomy" id="2961651"/>
    <lineage>
        <taxon>Bacteria</taxon>
        <taxon>Bacillati</taxon>
        <taxon>Candidatus Sericytochromatia</taxon>
        <taxon>Candidatus Tanganyikabacteria</taxon>
    </lineage>
</organism>
<dbReference type="CDD" id="cd01129">
    <property type="entry name" value="PulE-GspE-like"/>
    <property type="match status" value="1"/>
</dbReference>
<dbReference type="Gene3D" id="3.30.450.90">
    <property type="match status" value="1"/>
</dbReference>
<dbReference type="InterPro" id="IPR003593">
    <property type="entry name" value="AAA+_ATPase"/>
</dbReference>
<reference evidence="5 6" key="1">
    <citation type="submission" date="2019-03" db="EMBL/GenBank/DDBJ databases">
        <title>Lake Tanganyika Metagenome-Assembled Genomes (MAGs).</title>
        <authorList>
            <person name="Tran P."/>
        </authorList>
    </citation>
    <scope>NUCLEOTIDE SEQUENCE [LARGE SCALE GENOMIC DNA]</scope>
    <source>
        <strain evidence="5">K_DeepCast_65m_m2_236</strain>
    </source>
</reference>
<dbReference type="InterPro" id="IPR007831">
    <property type="entry name" value="T2SS_GspE_N"/>
</dbReference>
<protein>
    <submittedName>
        <fullName evidence="5">Flp pilus assembly complex ATPase component TadA</fullName>
    </submittedName>
</protein>
<dbReference type="GO" id="GO:0005886">
    <property type="term" value="C:plasma membrane"/>
    <property type="evidence" value="ECO:0007669"/>
    <property type="project" value="TreeGrafter"/>
</dbReference>
<dbReference type="AlphaFoldDB" id="A0A937X5K0"/>
<dbReference type="GO" id="GO:0005524">
    <property type="term" value="F:ATP binding"/>
    <property type="evidence" value="ECO:0007669"/>
    <property type="project" value="UniProtKB-KW"/>
</dbReference>
<comment type="caution">
    <text evidence="5">The sequence shown here is derived from an EMBL/GenBank/DDBJ whole genome shotgun (WGS) entry which is preliminary data.</text>
</comment>
<name>A0A937X5K0_9BACT</name>
<dbReference type="FunFam" id="3.30.450.90:FF:000001">
    <property type="entry name" value="Type II secretion system ATPase GspE"/>
    <property type="match status" value="1"/>
</dbReference>
<dbReference type="GO" id="GO:0016887">
    <property type="term" value="F:ATP hydrolysis activity"/>
    <property type="evidence" value="ECO:0007669"/>
    <property type="project" value="TreeGrafter"/>
</dbReference>
<evidence type="ECO:0000313" key="5">
    <source>
        <dbReference type="EMBL" id="MBM3274707.1"/>
    </source>
</evidence>
<dbReference type="PANTHER" id="PTHR30258">
    <property type="entry name" value="TYPE II SECRETION SYSTEM PROTEIN GSPE-RELATED"/>
    <property type="match status" value="1"/>
</dbReference>
<dbReference type="FunFam" id="3.30.300.160:FF:000002">
    <property type="entry name" value="Type II secretion system protein E"/>
    <property type="match status" value="1"/>
</dbReference>
<evidence type="ECO:0000256" key="3">
    <source>
        <dbReference type="ARBA" id="ARBA00022840"/>
    </source>
</evidence>
<dbReference type="SUPFAM" id="SSF52540">
    <property type="entry name" value="P-loop containing nucleoside triphosphate hydrolases"/>
    <property type="match status" value="1"/>
</dbReference>
<dbReference type="Pfam" id="PF00437">
    <property type="entry name" value="T2SSE"/>
    <property type="match status" value="1"/>
</dbReference>
<dbReference type="EMBL" id="VGJX01000301">
    <property type="protein sequence ID" value="MBM3274707.1"/>
    <property type="molecule type" value="Genomic_DNA"/>
</dbReference>
<dbReference type="Proteomes" id="UP000703893">
    <property type="component" value="Unassembled WGS sequence"/>
</dbReference>
<accession>A0A937X5K0</accession>
<dbReference type="Gene3D" id="3.40.50.300">
    <property type="entry name" value="P-loop containing nucleotide triphosphate hydrolases"/>
    <property type="match status" value="1"/>
</dbReference>
<dbReference type="SMART" id="SM00382">
    <property type="entry name" value="AAA"/>
    <property type="match status" value="1"/>
</dbReference>
<dbReference type="InterPro" id="IPR027417">
    <property type="entry name" value="P-loop_NTPase"/>
</dbReference>
<dbReference type="Pfam" id="PF05157">
    <property type="entry name" value="MshEN"/>
    <property type="match status" value="1"/>
</dbReference>
<evidence type="ECO:0000256" key="1">
    <source>
        <dbReference type="ARBA" id="ARBA00006611"/>
    </source>
</evidence>
<dbReference type="PANTHER" id="PTHR30258:SF1">
    <property type="entry name" value="PROTEIN TRANSPORT PROTEIN HOFB HOMOLOG"/>
    <property type="match status" value="1"/>
</dbReference>
<dbReference type="SUPFAM" id="SSF160246">
    <property type="entry name" value="EspE N-terminal domain-like"/>
    <property type="match status" value="1"/>
</dbReference>
<evidence type="ECO:0000256" key="2">
    <source>
        <dbReference type="ARBA" id="ARBA00022741"/>
    </source>
</evidence>
<evidence type="ECO:0000313" key="6">
    <source>
        <dbReference type="Proteomes" id="UP000703893"/>
    </source>
</evidence>
<proteinExistence type="inferred from homology"/>
<keyword evidence="2" id="KW-0547">Nucleotide-binding</keyword>
<gene>
    <name evidence="5" type="primary">tadA</name>
    <name evidence="5" type="ORF">FJZ00_06120</name>
</gene>
<keyword evidence="3" id="KW-0067">ATP-binding</keyword>